<protein>
    <submittedName>
        <fullName evidence="6">Glutathione import ATP-binding protein GsiA</fullName>
        <ecNumber evidence="6">3.6.3.-</ecNumber>
    </submittedName>
</protein>
<evidence type="ECO:0000256" key="4">
    <source>
        <dbReference type="ARBA" id="ARBA00022840"/>
    </source>
</evidence>
<organism evidence="6 7">
    <name type="scientific">Corynebacterium oculi</name>
    <dbReference type="NCBI Taxonomy" id="1544416"/>
    <lineage>
        <taxon>Bacteria</taxon>
        <taxon>Bacillati</taxon>
        <taxon>Actinomycetota</taxon>
        <taxon>Actinomycetes</taxon>
        <taxon>Mycobacteriales</taxon>
        <taxon>Corynebacteriaceae</taxon>
        <taxon>Corynebacterium</taxon>
    </lineage>
</organism>
<keyword evidence="6" id="KW-0378">Hydrolase</keyword>
<dbReference type="Pfam" id="PF00005">
    <property type="entry name" value="ABC_tran"/>
    <property type="match status" value="2"/>
</dbReference>
<dbReference type="Proteomes" id="UP000050517">
    <property type="component" value="Unassembled WGS sequence"/>
</dbReference>
<evidence type="ECO:0000256" key="3">
    <source>
        <dbReference type="ARBA" id="ARBA00022741"/>
    </source>
</evidence>
<dbReference type="InterPro" id="IPR050319">
    <property type="entry name" value="ABC_transp_ATP-bind"/>
</dbReference>
<dbReference type="GO" id="GO:0055085">
    <property type="term" value="P:transmembrane transport"/>
    <property type="evidence" value="ECO:0007669"/>
    <property type="project" value="UniProtKB-ARBA"/>
</dbReference>
<dbReference type="PANTHER" id="PTHR43776">
    <property type="entry name" value="TRANSPORT ATP-BINDING PROTEIN"/>
    <property type="match status" value="1"/>
</dbReference>
<dbReference type="STRING" id="1544416.Cocul_00216"/>
<feature type="domain" description="ABC transporter" evidence="5">
    <location>
        <begin position="2"/>
        <end position="244"/>
    </location>
</feature>
<evidence type="ECO:0000313" key="7">
    <source>
        <dbReference type="Proteomes" id="UP000050517"/>
    </source>
</evidence>
<dbReference type="PATRIC" id="fig|1544416.3.peg.220"/>
<dbReference type="RefSeq" id="WP_055121460.1">
    <property type="nucleotide sequence ID" value="NZ_LKST01000001.1"/>
</dbReference>
<dbReference type="InterPro" id="IPR003439">
    <property type="entry name" value="ABC_transporter-like_ATP-bd"/>
</dbReference>
<sequence length="501" mass="54143">MLRVENLNIAAGDSPGRPALVSGVSFALRPGERVGLIGESGSGKTLTALALMGLCPLRVRGSITLGTTELVGLPEKHLRRVRGRRIAMIFQEPMTALNPLMVVGRQLTKAMRGRRSGEAQEHAAALFRDVGLEPEHLRAYPHQLSGGQRQRVLIAMALAQDPEVLLCDEPTTALDATVQRQIMNLIQRITAQRNIAVVFISHDLSLVAGLCDRLLVMEAGRIIERGETPRVLSQPAQPRTRALISATALSPRAGSGDPDTAAPSTAAHAVSVTEVSHTFRSAGRAVPALRNINLEMPRGTRWGIVGGSGSGKTTLLRMIAGLTSPDSGEIRVSGRTHMVFQDPFSSFNPRMRVGAAITEALTDLPRAQRQRRAAELMERVGLNPQAARRFPHEFSGGQRQRLSLARALSTDPEIVLADEAVSALDVTVRAAILDLLDRAITPQRTLVFVSHDLGVIRHLCTHVAVMRSGEIVERGPVERVWAHPEHSYTQELLAAATSPVV</sequence>
<dbReference type="EMBL" id="LKST01000001">
    <property type="protein sequence ID" value="KQB85081.1"/>
    <property type="molecule type" value="Genomic_DNA"/>
</dbReference>
<keyword evidence="2" id="KW-0813">Transport</keyword>
<evidence type="ECO:0000313" key="6">
    <source>
        <dbReference type="EMBL" id="KQB85081.1"/>
    </source>
</evidence>
<evidence type="ECO:0000256" key="2">
    <source>
        <dbReference type="ARBA" id="ARBA00022448"/>
    </source>
</evidence>
<dbReference type="SUPFAM" id="SSF52540">
    <property type="entry name" value="P-loop containing nucleoside triphosphate hydrolases"/>
    <property type="match status" value="2"/>
</dbReference>
<feature type="domain" description="ABC transporter" evidence="5">
    <location>
        <begin position="270"/>
        <end position="493"/>
    </location>
</feature>
<dbReference type="GO" id="GO:0005524">
    <property type="term" value="F:ATP binding"/>
    <property type="evidence" value="ECO:0007669"/>
    <property type="project" value="UniProtKB-KW"/>
</dbReference>
<dbReference type="OrthoDB" id="8036461at2"/>
<dbReference type="GO" id="GO:0016887">
    <property type="term" value="F:ATP hydrolysis activity"/>
    <property type="evidence" value="ECO:0007669"/>
    <property type="project" value="InterPro"/>
</dbReference>
<dbReference type="CDD" id="cd03257">
    <property type="entry name" value="ABC_NikE_OppD_transporters"/>
    <property type="match status" value="2"/>
</dbReference>
<dbReference type="Gene3D" id="3.40.50.300">
    <property type="entry name" value="P-loop containing nucleotide triphosphate hydrolases"/>
    <property type="match status" value="2"/>
</dbReference>
<dbReference type="PANTHER" id="PTHR43776:SF7">
    <property type="entry name" value="D,D-DIPEPTIDE TRANSPORT ATP-BINDING PROTEIN DDPF-RELATED"/>
    <property type="match status" value="1"/>
</dbReference>
<name>A0A0Q0YF73_9CORY</name>
<dbReference type="InterPro" id="IPR027417">
    <property type="entry name" value="P-loop_NTPase"/>
</dbReference>
<comment type="similarity">
    <text evidence="1">Belongs to the ABC transporter superfamily.</text>
</comment>
<evidence type="ECO:0000256" key="1">
    <source>
        <dbReference type="ARBA" id="ARBA00005417"/>
    </source>
</evidence>
<keyword evidence="3" id="KW-0547">Nucleotide-binding</keyword>
<gene>
    <name evidence="6" type="primary">gsiA_1</name>
    <name evidence="6" type="ORF">Cocul_00216</name>
</gene>
<keyword evidence="7" id="KW-1185">Reference proteome</keyword>
<proteinExistence type="inferred from homology"/>
<dbReference type="EC" id="3.6.3.-" evidence="6"/>
<dbReference type="InterPro" id="IPR003593">
    <property type="entry name" value="AAA+_ATPase"/>
</dbReference>
<dbReference type="AlphaFoldDB" id="A0A0Q0YF73"/>
<dbReference type="InterPro" id="IPR017871">
    <property type="entry name" value="ABC_transporter-like_CS"/>
</dbReference>
<reference evidence="6 7" key="1">
    <citation type="submission" date="2015-10" db="EMBL/GenBank/DDBJ databases">
        <title>Corynebacteirum lowii and Corynebacterium oculi species nova, derived from human clinical disease and and emended description of Corynebacterium mastiditis.</title>
        <authorList>
            <person name="Bernard K."/>
            <person name="Pacheco A.L."/>
            <person name="Mcdougall C."/>
            <person name="Burtx T."/>
            <person name="Weibe D."/>
            <person name="Tyler S."/>
            <person name="Olson A.B."/>
            <person name="Cnockaert M."/>
            <person name="Eguchi H."/>
            <person name="Kuwahara T."/>
            <person name="Nakayama-Imaohji H."/>
            <person name="Boudewijins M."/>
            <person name="Van Hoecke F."/>
            <person name="Bernier A.-M."/>
            <person name="Vandamme P."/>
        </authorList>
    </citation>
    <scope>NUCLEOTIDE SEQUENCE [LARGE SCALE GENOMIC DNA]</scope>
    <source>
        <strain evidence="6 7">NML 130210</strain>
    </source>
</reference>
<keyword evidence="4 6" id="KW-0067">ATP-binding</keyword>
<accession>A0A0Q0YF73</accession>
<dbReference type="PROSITE" id="PS00211">
    <property type="entry name" value="ABC_TRANSPORTER_1"/>
    <property type="match status" value="2"/>
</dbReference>
<dbReference type="SMART" id="SM00382">
    <property type="entry name" value="AAA"/>
    <property type="match status" value="2"/>
</dbReference>
<evidence type="ECO:0000259" key="5">
    <source>
        <dbReference type="PROSITE" id="PS50893"/>
    </source>
</evidence>
<dbReference type="PROSITE" id="PS50893">
    <property type="entry name" value="ABC_TRANSPORTER_2"/>
    <property type="match status" value="2"/>
</dbReference>
<comment type="caution">
    <text evidence="6">The sequence shown here is derived from an EMBL/GenBank/DDBJ whole genome shotgun (WGS) entry which is preliminary data.</text>
</comment>